<evidence type="ECO:0000256" key="1">
    <source>
        <dbReference type="SAM" id="MobiDB-lite"/>
    </source>
</evidence>
<gene>
    <name evidence="2" type="ORF">PoB_003924000</name>
</gene>
<organism evidence="2 3">
    <name type="scientific">Plakobranchus ocellatus</name>
    <dbReference type="NCBI Taxonomy" id="259542"/>
    <lineage>
        <taxon>Eukaryota</taxon>
        <taxon>Metazoa</taxon>
        <taxon>Spiralia</taxon>
        <taxon>Lophotrochozoa</taxon>
        <taxon>Mollusca</taxon>
        <taxon>Gastropoda</taxon>
        <taxon>Heterobranchia</taxon>
        <taxon>Euthyneura</taxon>
        <taxon>Panpulmonata</taxon>
        <taxon>Sacoglossa</taxon>
        <taxon>Placobranchoidea</taxon>
        <taxon>Plakobranchidae</taxon>
        <taxon>Plakobranchus</taxon>
    </lineage>
</organism>
<keyword evidence="3" id="KW-1185">Reference proteome</keyword>
<dbReference type="AlphaFoldDB" id="A0AAV4B0X0"/>
<protein>
    <submittedName>
        <fullName evidence="2">Vitamin B12-dependent ribonucleotide reductase</fullName>
    </submittedName>
</protein>
<dbReference type="PANTHER" id="PTHR10773">
    <property type="entry name" value="DNA-DIRECTED RNA POLYMERASES I, II, AND III SUBUNIT RPABC2"/>
    <property type="match status" value="1"/>
</dbReference>
<dbReference type="Proteomes" id="UP000735302">
    <property type="component" value="Unassembled WGS sequence"/>
</dbReference>
<name>A0AAV4B0X0_9GAST</name>
<evidence type="ECO:0000313" key="2">
    <source>
        <dbReference type="EMBL" id="GFO12735.1"/>
    </source>
</evidence>
<sequence>MLRGFPGLCQGYPEAILPAEGVGPLLELTQALFDQPIGQRGSALFSRSRKGTSQGGMLMSESPYCRLSSPQPPGSTPSPIRVASHVKQGIHTASIISSTEELRCVEVGDMACESALRSAGTHLSRVRAPPSTPRPDGGLKSLRSPCCGLAIYKNPKTLCVAQLTIWLTVKLSLSSQVNLENGKKKELPEKRQRSRDCHLMLQDQTHWTRFKCFEVIDEKNRARLIDAFNTFPSKDAQDAYVASLITVTDINRHRPRLDEPKKSNSNSYHYKVFTKSDNNEDPDGFTSQLLTVVGSMRIAPPQCLMNLRDHISSFRRRQSHDSKERTRRLYLPQDLNIHKMYLLFNENHLDGSLSYESYGTIFNTEFNISFGYSKSDTCSAYDQFKAKIEVLTKTSTDTPNEAVRRELEQLTNQRDLHQRMAETFYRRKKDAMQGAKTTPHLQSFTFN</sequence>
<evidence type="ECO:0000313" key="3">
    <source>
        <dbReference type="Proteomes" id="UP000735302"/>
    </source>
</evidence>
<feature type="region of interest" description="Disordered" evidence="1">
    <location>
        <begin position="45"/>
        <end position="79"/>
    </location>
</feature>
<dbReference type="EMBL" id="BLXT01004456">
    <property type="protein sequence ID" value="GFO12735.1"/>
    <property type="molecule type" value="Genomic_DNA"/>
</dbReference>
<proteinExistence type="predicted"/>
<accession>A0AAV4B0X0</accession>
<comment type="caution">
    <text evidence="2">The sequence shown here is derived from an EMBL/GenBank/DDBJ whole genome shotgun (WGS) entry which is preliminary data.</text>
</comment>
<dbReference type="PANTHER" id="PTHR10773:SF19">
    <property type="match status" value="1"/>
</dbReference>
<reference evidence="2 3" key="1">
    <citation type="journal article" date="2021" name="Elife">
        <title>Chloroplast acquisition without the gene transfer in kleptoplastic sea slugs, Plakobranchus ocellatus.</title>
        <authorList>
            <person name="Maeda T."/>
            <person name="Takahashi S."/>
            <person name="Yoshida T."/>
            <person name="Shimamura S."/>
            <person name="Takaki Y."/>
            <person name="Nagai Y."/>
            <person name="Toyoda A."/>
            <person name="Suzuki Y."/>
            <person name="Arimoto A."/>
            <person name="Ishii H."/>
            <person name="Satoh N."/>
            <person name="Nishiyama T."/>
            <person name="Hasebe M."/>
            <person name="Maruyama T."/>
            <person name="Minagawa J."/>
            <person name="Obokata J."/>
            <person name="Shigenobu S."/>
        </authorList>
    </citation>
    <scope>NUCLEOTIDE SEQUENCE [LARGE SCALE GENOMIC DNA]</scope>
</reference>